<dbReference type="EMBL" id="CM041552">
    <property type="protein sequence ID" value="KAI3353967.1"/>
    <property type="molecule type" value="Genomic_DNA"/>
</dbReference>
<gene>
    <name evidence="1" type="ORF">L3Q82_018457</name>
</gene>
<name>A0ACB8VE40_9TELE</name>
<comment type="caution">
    <text evidence="1">The sequence shown here is derived from an EMBL/GenBank/DDBJ whole genome shotgun (WGS) entry which is preliminary data.</text>
</comment>
<protein>
    <submittedName>
        <fullName evidence="1">Uncharacterized protein</fullName>
    </submittedName>
</protein>
<evidence type="ECO:0000313" key="2">
    <source>
        <dbReference type="Proteomes" id="UP000831701"/>
    </source>
</evidence>
<accession>A0ACB8VE40</accession>
<feature type="non-terminal residue" evidence="1">
    <location>
        <position position="261"/>
    </location>
</feature>
<dbReference type="Proteomes" id="UP000831701">
    <property type="component" value="Chromosome 22"/>
</dbReference>
<evidence type="ECO:0000313" key="1">
    <source>
        <dbReference type="EMBL" id="KAI3353967.1"/>
    </source>
</evidence>
<keyword evidence="2" id="KW-1185">Reference proteome</keyword>
<reference evidence="1" key="1">
    <citation type="submission" date="2022-04" db="EMBL/GenBank/DDBJ databases">
        <title>Jade perch genome.</title>
        <authorList>
            <person name="Chao B."/>
        </authorList>
    </citation>
    <scope>NUCLEOTIDE SEQUENCE</scope>
    <source>
        <strain evidence="1">CB-2022</strain>
    </source>
</reference>
<sequence>MFRVFRAVCPSEEAPPATTIKEIFNRSLELCEVPSCFKRSTIIPIPKKPSITGLNDYRPIPVALTSVVMKSFERLGVGPPEGHHRPPAGPPAVCLPGKQAFNTIIPDILHSKLSQLTVPAPTCQWISNFLTDRRQQVRLGSITSSTQTISTGAPQGRHNLRQLRKFNSLQELLIQFYTAIIQSVLCTSITVWFGSATKQDRNRLQRTVRTAEKIIGASLPSIQDLYVSRVRKRAGNITADPSHPGHNLFHLLPSRQALQKA</sequence>
<organism evidence="1 2">
    <name type="scientific">Scortum barcoo</name>
    <name type="common">barcoo grunter</name>
    <dbReference type="NCBI Taxonomy" id="214431"/>
    <lineage>
        <taxon>Eukaryota</taxon>
        <taxon>Metazoa</taxon>
        <taxon>Chordata</taxon>
        <taxon>Craniata</taxon>
        <taxon>Vertebrata</taxon>
        <taxon>Euteleostomi</taxon>
        <taxon>Actinopterygii</taxon>
        <taxon>Neopterygii</taxon>
        <taxon>Teleostei</taxon>
        <taxon>Neoteleostei</taxon>
        <taxon>Acanthomorphata</taxon>
        <taxon>Eupercaria</taxon>
        <taxon>Centrarchiformes</taxon>
        <taxon>Terapontoidei</taxon>
        <taxon>Terapontidae</taxon>
        <taxon>Scortum</taxon>
    </lineage>
</organism>
<proteinExistence type="predicted"/>